<dbReference type="EMBL" id="WTPW01001185">
    <property type="protein sequence ID" value="KAF0450516.1"/>
    <property type="molecule type" value="Genomic_DNA"/>
</dbReference>
<evidence type="ECO:0000313" key="2">
    <source>
        <dbReference type="Proteomes" id="UP000439903"/>
    </source>
</evidence>
<protein>
    <submittedName>
        <fullName evidence="1">Uncharacterized protein</fullName>
    </submittedName>
</protein>
<sequence>MAIGYLLYFDKSEHSQFRLRAPKTTKYLSINHKNISSKHSNDLNYFLLSQDNSDELQQNNSDEFPKSDNSEEEMFFTDIDNATGIFDDMIFDLTWDQESQFGTFENFTTMVMFVWVTKYMIFKNSTKVYYFSLLNYLQRMLKNPVISSKLYFGPGVLSESGEELWEGNLWAESPLFGQSNLMTLREYGRIQSFVTKDNSIKAQIQRIIPYSKIPHNLHSEEHALQYQYKWFLVEEQPYLIVEPSSLTQKIIAWLKDQFPPQHFDLSINGILYHFNGKFTTRFNYANLKIFLDLYYDDFGTFRNVYHSLGGVYLQIGNMLCQMRKQVRNHFVIGFVPFGGDFKDFIKPFLHEIKKLERGFIINLYGINYWITGGLGVFTANLPQGNDIAGTLCHNAYRGCRTCKVSKDQLTDLSFDLYYYGRYYQLTNQEFQLINCQSSINAKSRLCSQYGLRTSPGPLDSLLYDRHLHTLQDAYHAIASKAARLLDCTCSILTLYGENNLINYWKNIEVPSQWSRLPNPITHRCSFMMSDNLRILIIFRFILKTLFNY</sequence>
<gene>
    <name evidence="1" type="ORF">F8M41_002168</name>
</gene>
<evidence type="ECO:0000313" key="1">
    <source>
        <dbReference type="EMBL" id="KAF0450516.1"/>
    </source>
</evidence>
<accession>A0A8H3XF96</accession>
<dbReference type="AlphaFoldDB" id="A0A8H3XF96"/>
<organism evidence="1 2">
    <name type="scientific">Gigaspora margarita</name>
    <dbReference type="NCBI Taxonomy" id="4874"/>
    <lineage>
        <taxon>Eukaryota</taxon>
        <taxon>Fungi</taxon>
        <taxon>Fungi incertae sedis</taxon>
        <taxon>Mucoromycota</taxon>
        <taxon>Glomeromycotina</taxon>
        <taxon>Glomeromycetes</taxon>
        <taxon>Diversisporales</taxon>
        <taxon>Gigasporaceae</taxon>
        <taxon>Gigaspora</taxon>
    </lineage>
</organism>
<name>A0A8H3XF96_GIGMA</name>
<keyword evidence="2" id="KW-1185">Reference proteome</keyword>
<dbReference type="OrthoDB" id="2351769at2759"/>
<reference evidence="1 2" key="1">
    <citation type="journal article" date="2019" name="Environ. Microbiol.">
        <title>At the nexus of three kingdoms: the genome of the mycorrhizal fungus Gigaspora margarita provides insights into plant, endobacterial and fungal interactions.</title>
        <authorList>
            <person name="Venice F."/>
            <person name="Ghignone S."/>
            <person name="Salvioli di Fossalunga A."/>
            <person name="Amselem J."/>
            <person name="Novero M."/>
            <person name="Xianan X."/>
            <person name="Sedzielewska Toro K."/>
            <person name="Morin E."/>
            <person name="Lipzen A."/>
            <person name="Grigoriev I.V."/>
            <person name="Henrissat B."/>
            <person name="Martin F.M."/>
            <person name="Bonfante P."/>
        </authorList>
    </citation>
    <scope>NUCLEOTIDE SEQUENCE [LARGE SCALE GENOMIC DNA]</scope>
    <source>
        <strain evidence="1 2">BEG34</strain>
    </source>
</reference>
<dbReference type="Proteomes" id="UP000439903">
    <property type="component" value="Unassembled WGS sequence"/>
</dbReference>
<proteinExistence type="predicted"/>
<comment type="caution">
    <text evidence="1">The sequence shown here is derived from an EMBL/GenBank/DDBJ whole genome shotgun (WGS) entry which is preliminary data.</text>
</comment>